<dbReference type="STRING" id="888060.HMPREF9081_0032"/>
<reference evidence="1 2" key="1">
    <citation type="submission" date="2011-04" db="EMBL/GenBank/DDBJ databases">
        <authorList>
            <person name="Muzny D."/>
            <person name="Qin X."/>
            <person name="Deng J."/>
            <person name="Jiang H."/>
            <person name="Liu Y."/>
            <person name="Qu J."/>
            <person name="Song X.-Z."/>
            <person name="Zhang L."/>
            <person name="Thornton R."/>
            <person name="Coyle M."/>
            <person name="Francisco L."/>
            <person name="Jackson L."/>
            <person name="Javaid M."/>
            <person name="Korchina V."/>
            <person name="Kovar C."/>
            <person name="Mata R."/>
            <person name="Mathew T."/>
            <person name="Ngo R."/>
            <person name="Nguyen L."/>
            <person name="Nguyen N."/>
            <person name="Okwuonu G."/>
            <person name="Ongeri F."/>
            <person name="Pham C."/>
            <person name="Simmons D."/>
            <person name="Wilczek-Boney K."/>
            <person name="Hale W."/>
            <person name="Jakkamsetti A."/>
            <person name="Pham P."/>
            <person name="Ruth R."/>
            <person name="San Lucas F."/>
            <person name="Warren J."/>
            <person name="Zhang J."/>
            <person name="Zhao Z."/>
            <person name="Zhou C."/>
            <person name="Zhu D."/>
            <person name="Lee S."/>
            <person name="Bess C."/>
            <person name="Blankenburg K."/>
            <person name="Forbes L."/>
            <person name="Fu Q."/>
            <person name="Gubbala S."/>
            <person name="Hirani K."/>
            <person name="Jayaseelan J.C."/>
            <person name="Lara F."/>
            <person name="Munidasa M."/>
            <person name="Palculict T."/>
            <person name="Patil S."/>
            <person name="Pu L.-L."/>
            <person name="Saada N."/>
            <person name="Tang L."/>
            <person name="Weissenberger G."/>
            <person name="Zhu Y."/>
            <person name="Hemphill L."/>
            <person name="Shang Y."/>
            <person name="Youmans B."/>
            <person name="Ayvaz T."/>
            <person name="Ross M."/>
            <person name="Santibanez J."/>
            <person name="Aqrawi P."/>
            <person name="Gross S."/>
            <person name="Joshi V."/>
            <person name="Fowler G."/>
            <person name="Nazareth L."/>
            <person name="Reid J."/>
            <person name="Worley K."/>
            <person name="Petrosino J."/>
            <person name="Highlander S."/>
            <person name="Gibbs R."/>
        </authorList>
    </citation>
    <scope>NUCLEOTIDE SEQUENCE [LARGE SCALE GENOMIC DNA]</scope>
    <source>
        <strain evidence="1 2">DSM 2778</strain>
    </source>
</reference>
<dbReference type="Proteomes" id="UP000004067">
    <property type="component" value="Unassembled WGS sequence"/>
</dbReference>
<comment type="caution">
    <text evidence="1">The sequence shown here is derived from an EMBL/GenBank/DDBJ whole genome shotgun (WGS) entry which is preliminary data.</text>
</comment>
<evidence type="ECO:0000313" key="2">
    <source>
        <dbReference type="Proteomes" id="UP000004067"/>
    </source>
</evidence>
<keyword evidence="2" id="KW-1185">Reference proteome</keyword>
<proteinExistence type="predicted"/>
<dbReference type="eggNOG" id="ENOG5031AM7">
    <property type="taxonomic scope" value="Bacteria"/>
</dbReference>
<dbReference type="InterPro" id="IPR020037">
    <property type="entry name" value="DUF4312"/>
</dbReference>
<dbReference type="HOGENOM" id="CLU_164683_1_0_9"/>
<protein>
    <submittedName>
        <fullName evidence="1">Putative cytosolic protein</fullName>
    </submittedName>
</protein>
<dbReference type="EMBL" id="AFHQ01000001">
    <property type="protein sequence ID" value="EGK62750.1"/>
    <property type="molecule type" value="Genomic_DNA"/>
</dbReference>
<sequence>MTMLSHREETLLLEGQGETEREALQHILGQVKPRLEVQGGEILLRIEPRDMKIVDASIRIYTEKFMGILFPRERKLYTIRAQVTVSVCSVLPGSIPYREDREKLSVARHVLEMR</sequence>
<accession>F5RIE7</accession>
<dbReference type="AlphaFoldDB" id="F5RIE7"/>
<gene>
    <name evidence="1" type="ORF">HMPREF9081_0032</name>
</gene>
<organism evidence="1 2">
    <name type="scientific">Centipeda periodontii DSM 2778</name>
    <dbReference type="NCBI Taxonomy" id="888060"/>
    <lineage>
        <taxon>Bacteria</taxon>
        <taxon>Bacillati</taxon>
        <taxon>Bacillota</taxon>
        <taxon>Negativicutes</taxon>
        <taxon>Selenomonadales</taxon>
        <taxon>Selenomonadaceae</taxon>
        <taxon>Centipeda</taxon>
    </lineage>
</organism>
<name>F5RIE7_9FIRM</name>
<evidence type="ECO:0000313" key="1">
    <source>
        <dbReference type="EMBL" id="EGK62750.1"/>
    </source>
</evidence>
<dbReference type="Pfam" id="PF14189">
    <property type="entry name" value="DUF4312"/>
    <property type="match status" value="1"/>
</dbReference>